<dbReference type="PROSITE" id="PS50026">
    <property type="entry name" value="EGF_3"/>
    <property type="match status" value="1"/>
</dbReference>
<keyword evidence="4" id="KW-1185">Reference proteome</keyword>
<sequence length="899" mass="93520">LGAWETLVCPGGLLRPEFALSPPPNQLADRMTKATFASTPGSDAWPQRNAASCSVSDCDARRDGGRSLVAGGPGGGTEVLVETAGPIRVNINFGPPQPDAGGARYPQPRERSLAPATAARSRDAHALLSHSNLFSLADPAGELSLAMGFTTQPDGLHPGSNWGGLAPRQGGLPGSSHAADGGEARSAVRWQLAGGSALRLLPGQAGRDSLAEQLTAQLRLGADALGCSCWVCSARSGRRRAVNAAEWRCWPSTRSLGELPWTRARCAPPELLASRSRRCWPEGVGVAAWRGGSAGRWRCWWRRRITFTAPEFRLAPTCGTAAKLKGARRLAPSSASFRGARREAKAPPGRWRSGSSCAAWSWRPAAHRQSRPGRLLRSPAVAAGGWRCGSHADGDGRLEPRPRCPEAAARRTATVRSCLRLVSRGPVNDGALAARACCCGCTTARASYRPTSLLSLHPGPGPSTLRVELDRFVGCLTDLLSWPAATRLTAATAEAEAAARRGCPEAELAAPCASTAVPARRRLHGRSAVAAAASTAAASRPTPGPRCELNLRPCDRRPCLNGGALPGLRRRARRIRLRLPGWGGTGRAATVDRGGGGAATAIVVRSRRLPTRRLVLGGRCALRGHRLCWAAVATATVDECRQAVGCAMAGGGVCVNAARAGFRCECPIGFTGRGLRAAARGPSRELHRRRASASSSSLLLGPAHFHELAAVAWLRLQPAAGSRVAVSGSSPGRLRQAQARAAQARCGGHAASLTYAGFERHCAAADAVVNADRPLRGCGPLPVCLRGCSGAGRLPLATRPTGGRRGGDLAALRIQGHRNPPDLIMDGGPFSVSYFGGAGCRKTSAASASSLERVDVNIGGRLGACRWSSIGCGGGGGGFGGFGGLAEESEEMRVNETVA</sequence>
<evidence type="ECO:0000313" key="5">
    <source>
        <dbReference type="WBParaSite" id="maker-unitig_43281-snap-gene-0.1-mRNA-1"/>
    </source>
</evidence>
<proteinExistence type="predicted"/>
<dbReference type="Gene3D" id="2.10.25.10">
    <property type="entry name" value="Laminin"/>
    <property type="match status" value="1"/>
</dbReference>
<feature type="region of interest" description="Disordered" evidence="2">
    <location>
        <begin position="333"/>
        <end position="356"/>
    </location>
</feature>
<comment type="caution">
    <text evidence="1">Lacks conserved residue(s) required for the propagation of feature annotation.</text>
</comment>
<dbReference type="WBParaSite" id="maker-unitig_43281-snap-gene-0.1-mRNA-1">
    <property type="protein sequence ID" value="maker-unitig_43281-snap-gene-0.1-mRNA-1"/>
    <property type="gene ID" value="maker-unitig_43281-snap-gene-0.1"/>
</dbReference>
<dbReference type="AlphaFoldDB" id="A0A1I8FQK3"/>
<evidence type="ECO:0000256" key="2">
    <source>
        <dbReference type="SAM" id="MobiDB-lite"/>
    </source>
</evidence>
<protein>
    <submittedName>
        <fullName evidence="5">EGF-like domain-containing protein</fullName>
    </submittedName>
</protein>
<reference evidence="5" key="1">
    <citation type="submission" date="2016-11" db="UniProtKB">
        <authorList>
            <consortium name="WormBaseParasite"/>
        </authorList>
    </citation>
    <scope>IDENTIFICATION</scope>
</reference>
<feature type="region of interest" description="Disordered" evidence="2">
    <location>
        <begin position="91"/>
        <end position="118"/>
    </location>
</feature>
<organism evidence="4 5">
    <name type="scientific">Macrostomum lignano</name>
    <dbReference type="NCBI Taxonomy" id="282301"/>
    <lineage>
        <taxon>Eukaryota</taxon>
        <taxon>Metazoa</taxon>
        <taxon>Spiralia</taxon>
        <taxon>Lophotrochozoa</taxon>
        <taxon>Platyhelminthes</taxon>
        <taxon>Rhabditophora</taxon>
        <taxon>Macrostomorpha</taxon>
        <taxon>Macrostomida</taxon>
        <taxon>Macrostomidae</taxon>
        <taxon>Macrostomum</taxon>
    </lineage>
</organism>
<evidence type="ECO:0000256" key="1">
    <source>
        <dbReference type="PROSITE-ProRule" id="PRU00076"/>
    </source>
</evidence>
<feature type="domain" description="EGF-like" evidence="3">
    <location>
        <begin position="636"/>
        <end position="676"/>
    </location>
</feature>
<keyword evidence="1" id="KW-0245">EGF-like domain</keyword>
<evidence type="ECO:0000259" key="3">
    <source>
        <dbReference type="PROSITE" id="PS50026"/>
    </source>
</evidence>
<dbReference type="InterPro" id="IPR000742">
    <property type="entry name" value="EGF"/>
</dbReference>
<dbReference type="CDD" id="cd00054">
    <property type="entry name" value="EGF_CA"/>
    <property type="match status" value="1"/>
</dbReference>
<dbReference type="Proteomes" id="UP000095280">
    <property type="component" value="Unplaced"/>
</dbReference>
<evidence type="ECO:0000313" key="4">
    <source>
        <dbReference type="Proteomes" id="UP000095280"/>
    </source>
</evidence>
<accession>A0A1I8FQK3</accession>
<name>A0A1I8FQK3_9PLAT</name>